<dbReference type="FunFam" id="3.40.309.10:FF:000058">
    <property type="entry name" value="Succinate-semialdehyde dehydrogenase"/>
    <property type="match status" value="1"/>
</dbReference>
<evidence type="ECO:0000259" key="4">
    <source>
        <dbReference type="Pfam" id="PF00171"/>
    </source>
</evidence>
<organism evidence="5 6">
    <name type="scientific">Acetobacter pasteurianus (strain NBRC 105184 / IFO 3283-01)</name>
    <dbReference type="NCBI Taxonomy" id="634452"/>
    <lineage>
        <taxon>Bacteria</taxon>
        <taxon>Pseudomonadati</taxon>
        <taxon>Pseudomonadota</taxon>
        <taxon>Alphaproteobacteria</taxon>
        <taxon>Acetobacterales</taxon>
        <taxon>Acetobacteraceae</taxon>
        <taxon>Acetobacter</taxon>
    </lineage>
</organism>
<dbReference type="AlphaFoldDB" id="C7JDG4"/>
<gene>
    <name evidence="5" type="ordered locus">APA01_20540</name>
</gene>
<proteinExistence type="inferred from homology"/>
<dbReference type="InterPro" id="IPR016162">
    <property type="entry name" value="Ald_DH_N"/>
</dbReference>
<dbReference type="InterPro" id="IPR016163">
    <property type="entry name" value="Ald_DH_C"/>
</dbReference>
<dbReference type="Gene3D" id="3.40.605.10">
    <property type="entry name" value="Aldehyde Dehydrogenase, Chain A, domain 1"/>
    <property type="match status" value="1"/>
</dbReference>
<evidence type="ECO:0000256" key="1">
    <source>
        <dbReference type="ARBA" id="ARBA00009986"/>
    </source>
</evidence>
<dbReference type="SUPFAM" id="SSF53720">
    <property type="entry name" value="ALDH-like"/>
    <property type="match status" value="1"/>
</dbReference>
<dbReference type="InterPro" id="IPR016161">
    <property type="entry name" value="Ald_DH/histidinol_DH"/>
</dbReference>
<keyword evidence="3" id="KW-0560">Oxidoreductase</keyword>
<dbReference type="EMBL" id="AP011121">
    <property type="protein sequence ID" value="BAI00176.1"/>
    <property type="molecule type" value="Genomic_DNA"/>
</dbReference>
<accession>C7JDG4</accession>
<evidence type="ECO:0000256" key="3">
    <source>
        <dbReference type="ARBA" id="ARBA00023002"/>
    </source>
</evidence>
<dbReference type="GO" id="GO:0004030">
    <property type="term" value="F:aldehyde dehydrogenase [NAD(P)+] activity"/>
    <property type="evidence" value="ECO:0007669"/>
    <property type="project" value="InterPro"/>
</dbReference>
<dbReference type="Gene3D" id="3.40.309.10">
    <property type="entry name" value="Aldehyde Dehydrogenase, Chain A, domain 2"/>
    <property type="match status" value="1"/>
</dbReference>
<protein>
    <submittedName>
        <fullName evidence="5">Aldehyde dehydrogenase</fullName>
    </submittedName>
</protein>
<reference evidence="5 6" key="1">
    <citation type="journal article" date="2009" name="Nucleic Acids Res.">
        <title>Whole-genome analyses reveal genetic instability of Acetobacter pasteurianus.</title>
        <authorList>
            <person name="Azuma Y."/>
            <person name="Hosoyama A."/>
            <person name="Matsutani M."/>
            <person name="Furuya N."/>
            <person name="Horikawa H."/>
            <person name="Harada T."/>
            <person name="Hirakawa H."/>
            <person name="Kuhara S."/>
            <person name="Matsushita K."/>
            <person name="Fujita N."/>
            <person name="Shirai M."/>
        </authorList>
    </citation>
    <scope>NUCLEOTIDE SEQUENCE [LARGE SCALE GENOMIC DNA]</scope>
    <source>
        <strain evidence="6">NBRC 105184 / IFO 3283-01</strain>
    </source>
</reference>
<feature type="domain" description="Aldehyde dehydrogenase" evidence="4">
    <location>
        <begin position="39"/>
        <end position="489"/>
    </location>
</feature>
<dbReference type="InterPro" id="IPR047110">
    <property type="entry name" value="GABD/Sad-like"/>
</dbReference>
<dbReference type="Pfam" id="PF00171">
    <property type="entry name" value="Aldedh"/>
    <property type="match status" value="1"/>
</dbReference>
<evidence type="ECO:0000256" key="2">
    <source>
        <dbReference type="ARBA" id="ARBA00022857"/>
    </source>
</evidence>
<dbReference type="KEGG" id="apt:APA01_20540"/>
<sequence length="499" mass="54238">MDEGDDATHKSILLCRVHAAFAGSFCFFHFTVHEVKMAYATTNPYTGEVLANFPEATDQEVQTALSEAHAAFEKWRDTSFAERARIMNAAAAILRRDVDKYARLGTLEMGKLFTESKAEVILSAEIFEYYAKYAEELLKPESLPVADPAEGKAVLVHEPLGIVLAIEPWNFPFYQVVRIIAPQLSAGNAVLLKHASNLPQCAAACEELMNEAGLPKGLFRNLYTARRHTEVILKDPRVCGVALTGSEGAGTIIAGVAGKALKKATMELGGADAFIVLDDADVEKAAKWAVIGRHWNAGQVCVSAKRLIVADAVYDRFLELYKKGVSELKAGDPMDPSTTLAPVCSKGAMDDLHRQVTEAIKHGAKVEVIGPEVPGKGAFFRPLLMTGLDGNNEARHWEFFGPVTQLYRAKDEDDAIRIANDSPYGLGGAVFTKDEARGARVAAKIRTGMVFINHPLVPKADLPFGGIKNSGYGRELIGLGIKEFVNHKLINTVDIDAPF</sequence>
<dbReference type="CDD" id="cd07100">
    <property type="entry name" value="ALDH_SSADH1_GabD1"/>
    <property type="match status" value="1"/>
</dbReference>
<dbReference type="eggNOG" id="COG1012">
    <property type="taxonomic scope" value="Bacteria"/>
</dbReference>
<dbReference type="PANTHER" id="PTHR43217:SF2">
    <property type="entry name" value="SUCCINATE-SEMIALDEHYDE DEHYDROGENASE [NADP(+)]"/>
    <property type="match status" value="1"/>
</dbReference>
<dbReference type="InterPro" id="IPR044148">
    <property type="entry name" value="ALDH_GabD1-like"/>
</dbReference>
<dbReference type="HOGENOM" id="CLU_005391_5_1_5"/>
<name>C7JDG4_ACEP3</name>
<evidence type="ECO:0000313" key="5">
    <source>
        <dbReference type="EMBL" id="BAI00176.1"/>
    </source>
</evidence>
<dbReference type="InterPro" id="IPR015590">
    <property type="entry name" value="Aldehyde_DH_dom"/>
</dbReference>
<dbReference type="GO" id="GO:0004777">
    <property type="term" value="F:succinate-semialdehyde dehydrogenase (NAD+) activity"/>
    <property type="evidence" value="ECO:0007669"/>
    <property type="project" value="TreeGrafter"/>
</dbReference>
<comment type="similarity">
    <text evidence="1">Belongs to the aldehyde dehydrogenase family.</text>
</comment>
<keyword evidence="2" id="KW-0521">NADP</keyword>
<dbReference type="STRING" id="634452.APA01_20540"/>
<dbReference type="PANTHER" id="PTHR43217">
    <property type="entry name" value="SUCCINATE SEMIALDEHYDE DEHYDROGENASE [NAD(P)+] SAD"/>
    <property type="match status" value="1"/>
</dbReference>
<dbReference type="FunFam" id="3.40.605.10:FF:000012">
    <property type="entry name" value="NAD-dependent succinate-semialdehyde dehydrogenase"/>
    <property type="match status" value="1"/>
</dbReference>
<evidence type="ECO:0000313" key="6">
    <source>
        <dbReference type="Proteomes" id="UP000000948"/>
    </source>
</evidence>
<dbReference type="Proteomes" id="UP000000948">
    <property type="component" value="Chromosome"/>
</dbReference>